<feature type="compositionally biased region" description="Polar residues" evidence="2">
    <location>
        <begin position="116"/>
        <end position="129"/>
    </location>
</feature>
<evidence type="ECO:0000313" key="3">
    <source>
        <dbReference type="EMBL" id="KNE70093.1"/>
    </source>
</evidence>
<keyword evidence="4" id="KW-1185">Reference proteome</keyword>
<dbReference type="EMBL" id="GG745364">
    <property type="protein sequence ID" value="KNE70093.1"/>
    <property type="molecule type" value="Genomic_DNA"/>
</dbReference>
<reference evidence="4" key="2">
    <citation type="submission" date="2009-11" db="EMBL/GenBank/DDBJ databases">
        <title>The Genome Sequence of Allomyces macrogynus strain ATCC 38327.</title>
        <authorList>
            <consortium name="The Broad Institute Genome Sequencing Platform"/>
            <person name="Russ C."/>
            <person name="Cuomo C."/>
            <person name="Shea T."/>
            <person name="Young S.K."/>
            <person name="Zeng Q."/>
            <person name="Koehrsen M."/>
            <person name="Haas B."/>
            <person name="Borodovsky M."/>
            <person name="Guigo R."/>
            <person name="Alvarado L."/>
            <person name="Berlin A."/>
            <person name="Borenstein D."/>
            <person name="Chen Z."/>
            <person name="Engels R."/>
            <person name="Freedman E."/>
            <person name="Gellesch M."/>
            <person name="Goldberg J."/>
            <person name="Griggs A."/>
            <person name="Gujja S."/>
            <person name="Heiman D."/>
            <person name="Hepburn T."/>
            <person name="Howarth C."/>
            <person name="Jen D."/>
            <person name="Larson L."/>
            <person name="Lewis B."/>
            <person name="Mehta T."/>
            <person name="Park D."/>
            <person name="Pearson M."/>
            <person name="Roberts A."/>
            <person name="Saif S."/>
            <person name="Shenoy N."/>
            <person name="Sisk P."/>
            <person name="Stolte C."/>
            <person name="Sykes S."/>
            <person name="Walk T."/>
            <person name="White J."/>
            <person name="Yandava C."/>
            <person name="Burger G."/>
            <person name="Gray M.W."/>
            <person name="Holland P.W.H."/>
            <person name="King N."/>
            <person name="Lang F.B.F."/>
            <person name="Roger A.J."/>
            <person name="Ruiz-Trillo I."/>
            <person name="Lander E."/>
            <person name="Nusbaum C."/>
        </authorList>
    </citation>
    <scope>NUCLEOTIDE SEQUENCE [LARGE SCALE GENOMIC DNA]</scope>
    <source>
        <strain evidence="4">ATCC 38327</strain>
    </source>
</reference>
<gene>
    <name evidence="3" type="ORF">AMAG_15072</name>
</gene>
<evidence type="ECO:0000313" key="4">
    <source>
        <dbReference type="Proteomes" id="UP000054350"/>
    </source>
</evidence>
<dbReference type="InterPro" id="IPR019171">
    <property type="entry name" value="MIX23"/>
</dbReference>
<protein>
    <submittedName>
        <fullName evidence="3">Uncharacterized protein</fullName>
    </submittedName>
</protein>
<dbReference type="Proteomes" id="UP000054350">
    <property type="component" value="Unassembled WGS sequence"/>
</dbReference>
<name>A0A0L0T5M3_ALLM3</name>
<reference evidence="3 4" key="1">
    <citation type="submission" date="2009-11" db="EMBL/GenBank/DDBJ databases">
        <title>Annotation of Allomyces macrogynus ATCC 38327.</title>
        <authorList>
            <consortium name="The Broad Institute Genome Sequencing Platform"/>
            <person name="Russ C."/>
            <person name="Cuomo C."/>
            <person name="Burger G."/>
            <person name="Gray M.W."/>
            <person name="Holland P.W.H."/>
            <person name="King N."/>
            <person name="Lang F.B.F."/>
            <person name="Roger A.J."/>
            <person name="Ruiz-Trillo I."/>
            <person name="Young S.K."/>
            <person name="Zeng Q."/>
            <person name="Gargeya S."/>
            <person name="Fitzgerald M."/>
            <person name="Haas B."/>
            <person name="Abouelleil A."/>
            <person name="Alvarado L."/>
            <person name="Arachchi H.M."/>
            <person name="Berlin A."/>
            <person name="Chapman S.B."/>
            <person name="Gearin G."/>
            <person name="Goldberg J."/>
            <person name="Griggs A."/>
            <person name="Gujja S."/>
            <person name="Hansen M."/>
            <person name="Heiman D."/>
            <person name="Howarth C."/>
            <person name="Larimer J."/>
            <person name="Lui A."/>
            <person name="MacDonald P.J.P."/>
            <person name="McCowen C."/>
            <person name="Montmayeur A."/>
            <person name="Murphy C."/>
            <person name="Neiman D."/>
            <person name="Pearson M."/>
            <person name="Priest M."/>
            <person name="Roberts A."/>
            <person name="Saif S."/>
            <person name="Shea T."/>
            <person name="Sisk P."/>
            <person name="Stolte C."/>
            <person name="Sykes S."/>
            <person name="Wortman J."/>
            <person name="Nusbaum C."/>
            <person name="Birren B."/>
        </authorList>
    </citation>
    <scope>NUCLEOTIDE SEQUENCE [LARGE SCALE GENOMIC DNA]</scope>
    <source>
        <strain evidence="3 4">ATCC 38327</strain>
    </source>
</reference>
<comment type="similarity">
    <text evidence="1">Belongs to the MIX23 family.</text>
</comment>
<evidence type="ECO:0000256" key="1">
    <source>
        <dbReference type="ARBA" id="ARBA00024204"/>
    </source>
</evidence>
<organism evidence="3 4">
    <name type="scientific">Allomyces macrogynus (strain ATCC 38327)</name>
    <name type="common">Allomyces javanicus var. macrogynus</name>
    <dbReference type="NCBI Taxonomy" id="578462"/>
    <lineage>
        <taxon>Eukaryota</taxon>
        <taxon>Fungi</taxon>
        <taxon>Fungi incertae sedis</taxon>
        <taxon>Blastocladiomycota</taxon>
        <taxon>Blastocladiomycetes</taxon>
        <taxon>Blastocladiales</taxon>
        <taxon>Blastocladiaceae</taxon>
        <taxon>Allomyces</taxon>
    </lineage>
</organism>
<dbReference type="STRING" id="578462.A0A0L0T5M3"/>
<dbReference type="AlphaFoldDB" id="A0A0L0T5M3"/>
<accession>A0A0L0T5M3</accession>
<feature type="region of interest" description="Disordered" evidence="2">
    <location>
        <begin position="111"/>
        <end position="136"/>
    </location>
</feature>
<dbReference type="Pfam" id="PF09774">
    <property type="entry name" value="MIX23"/>
    <property type="match status" value="1"/>
</dbReference>
<dbReference type="VEuPathDB" id="FungiDB:AMAG_15072"/>
<sequence length="136" mass="15527">MNTPFDPSICLDFSYFKGMFTCKRVYRDVVKELRRVDDNLNIRLNRLPRRGDLTAPCADFRDQLLAVYQHRAEWISRCSEVIHNELETARTAAETDPTSLHLSNTVAELERKVRVTGSSPTNPRSSPSCATARPSR</sequence>
<dbReference type="GO" id="GO:0005758">
    <property type="term" value="C:mitochondrial intermembrane space"/>
    <property type="evidence" value="ECO:0007669"/>
    <property type="project" value="InterPro"/>
</dbReference>
<proteinExistence type="inferred from homology"/>
<evidence type="ECO:0000256" key="2">
    <source>
        <dbReference type="SAM" id="MobiDB-lite"/>
    </source>
</evidence>
<dbReference type="PANTHER" id="PTHR31905">
    <property type="entry name" value="COILED-COIL DOMAIN-CONTAINING PROTEIN 58"/>
    <property type="match status" value="1"/>
</dbReference>
<dbReference type="PANTHER" id="PTHR31905:SF2">
    <property type="entry name" value="PROTEIN MIX23"/>
    <property type="match status" value="1"/>
</dbReference>
<dbReference type="OrthoDB" id="5593818at2759"/>